<reference evidence="2 3" key="1">
    <citation type="journal article" date="2012" name="PLoS Pathog.">
        <title>Comparative pathogenomics reveals horizontally acquired novel virulence genes in fungi infecting cereal hosts.</title>
        <authorList>
            <person name="Gardiner D.M."/>
            <person name="McDonald M.C."/>
            <person name="Covarelli L."/>
            <person name="Solomon P.S."/>
            <person name="Rusu A.G."/>
            <person name="Marshall M."/>
            <person name="Kazan K."/>
            <person name="Chakraborty S."/>
            <person name="McDonald B.A."/>
            <person name="Manners J.M."/>
        </authorList>
    </citation>
    <scope>NUCLEOTIDE SEQUENCE [LARGE SCALE GENOMIC DNA]</scope>
    <source>
        <strain evidence="2 3">CS3096</strain>
    </source>
</reference>
<dbReference type="HOGENOM" id="CLU_1402507_0_0_1"/>
<comment type="caution">
    <text evidence="2">The sequence shown here is derived from an EMBL/GenBank/DDBJ whole genome shotgun (WGS) entry which is preliminary data.</text>
</comment>
<dbReference type="AlphaFoldDB" id="K3V612"/>
<protein>
    <submittedName>
        <fullName evidence="2">Uncharacterized protein</fullName>
    </submittedName>
</protein>
<sequence>MSQCAQDMPFLPATVLGGSMDEESICPWTAMAYNSEYDYAVTCSSHNSHRSDLSGGSSASDTRFKEVKESKPASDACSGFPQSAVRRWFCPAGGRAGTSGRSAPVPPGQHKLSALFESKTTATSGAPANKRRIANKRRASESPTAEPPSVPRASTESPSGPTIDSDSLPRFDDCFQTYSVCITVKLGNWYQVTI</sequence>
<evidence type="ECO:0000313" key="3">
    <source>
        <dbReference type="Proteomes" id="UP000007978"/>
    </source>
</evidence>
<dbReference type="KEGG" id="fpu:FPSE_11452"/>
<proteinExistence type="predicted"/>
<dbReference type="EMBL" id="AFNW01000605">
    <property type="protein sequence ID" value="EKJ68444.1"/>
    <property type="molecule type" value="Genomic_DNA"/>
</dbReference>
<dbReference type="GeneID" id="20370069"/>
<feature type="region of interest" description="Disordered" evidence="1">
    <location>
        <begin position="117"/>
        <end position="167"/>
    </location>
</feature>
<feature type="compositionally biased region" description="Polar residues" evidence="1">
    <location>
        <begin position="152"/>
        <end position="165"/>
    </location>
</feature>
<gene>
    <name evidence="2" type="ORF">FPSE_11452</name>
</gene>
<organism evidence="2 3">
    <name type="scientific">Fusarium pseudograminearum (strain CS3096)</name>
    <name type="common">Wheat and barley crown-rot fungus</name>
    <dbReference type="NCBI Taxonomy" id="1028729"/>
    <lineage>
        <taxon>Eukaryota</taxon>
        <taxon>Fungi</taxon>
        <taxon>Dikarya</taxon>
        <taxon>Ascomycota</taxon>
        <taxon>Pezizomycotina</taxon>
        <taxon>Sordariomycetes</taxon>
        <taxon>Hypocreomycetidae</taxon>
        <taxon>Hypocreales</taxon>
        <taxon>Nectriaceae</taxon>
        <taxon>Fusarium</taxon>
    </lineage>
</organism>
<evidence type="ECO:0000313" key="2">
    <source>
        <dbReference type="EMBL" id="EKJ68444.1"/>
    </source>
</evidence>
<keyword evidence="3" id="KW-1185">Reference proteome</keyword>
<dbReference type="RefSeq" id="XP_009262844.1">
    <property type="nucleotide sequence ID" value="XM_009264569.1"/>
</dbReference>
<evidence type="ECO:0000256" key="1">
    <source>
        <dbReference type="SAM" id="MobiDB-lite"/>
    </source>
</evidence>
<accession>K3V612</accession>
<feature type="compositionally biased region" description="Basic and acidic residues" evidence="1">
    <location>
        <begin position="62"/>
        <end position="72"/>
    </location>
</feature>
<dbReference type="Proteomes" id="UP000007978">
    <property type="component" value="Chromosome 1"/>
</dbReference>
<feature type="region of interest" description="Disordered" evidence="1">
    <location>
        <begin position="47"/>
        <end position="79"/>
    </location>
</feature>
<name>K3V612_FUSPC</name>